<dbReference type="EMBL" id="PDOE01000004">
    <property type="protein sequence ID" value="RKL67239.1"/>
    <property type="molecule type" value="Genomic_DNA"/>
</dbReference>
<dbReference type="Gene3D" id="3.40.630.30">
    <property type="match status" value="1"/>
</dbReference>
<accession>A0A3A9K4I5</accession>
<dbReference type="Proteomes" id="UP000281498">
    <property type="component" value="Unassembled WGS sequence"/>
</dbReference>
<comment type="caution">
    <text evidence="2">The sequence shown here is derived from an EMBL/GenBank/DDBJ whole genome shotgun (WGS) entry which is preliminary data.</text>
</comment>
<dbReference type="InterPro" id="IPR000182">
    <property type="entry name" value="GNAT_dom"/>
</dbReference>
<dbReference type="Pfam" id="PF00583">
    <property type="entry name" value="Acetyltransf_1"/>
    <property type="match status" value="1"/>
</dbReference>
<dbReference type="PROSITE" id="PS51186">
    <property type="entry name" value="GNAT"/>
    <property type="match status" value="1"/>
</dbReference>
<proteinExistence type="predicted"/>
<name>A0A3A9K4I5_9BACI</name>
<sequence>MKKTPLHINKMSLSDAHEISNWRYEDPYEMYSMDGSSETIQSLLSEEYYAVMFDKDLFGYFCLGKEARIPGGYHIGLYGDDEFVDLGLGMHPNFTGKGLGKIFLMTILRWVLEKKSLSHYRLVVAFFNDRAIQLYKGMGFKEVDVFTSSVGNTEVPFVAMTLSISDDFLSQQ</sequence>
<evidence type="ECO:0000313" key="2">
    <source>
        <dbReference type="EMBL" id="RKL67239.1"/>
    </source>
</evidence>
<dbReference type="RefSeq" id="WP_110937273.1">
    <property type="nucleotide sequence ID" value="NZ_KZ614146.1"/>
</dbReference>
<dbReference type="AlphaFoldDB" id="A0A3A9K4I5"/>
<dbReference type="SUPFAM" id="SSF55729">
    <property type="entry name" value="Acyl-CoA N-acyltransferases (Nat)"/>
    <property type="match status" value="1"/>
</dbReference>
<evidence type="ECO:0000313" key="3">
    <source>
        <dbReference type="Proteomes" id="UP000281498"/>
    </source>
</evidence>
<reference evidence="2 3" key="1">
    <citation type="submission" date="2017-10" db="EMBL/GenBank/DDBJ databases">
        <title>Bacillus sp. nov., a halophilic bacterium isolated from a Keqin Lake.</title>
        <authorList>
            <person name="Wang H."/>
        </authorList>
    </citation>
    <scope>NUCLEOTIDE SEQUENCE [LARGE SCALE GENOMIC DNA]</scope>
    <source>
        <strain evidence="2 3">KCTC 13187</strain>
    </source>
</reference>
<dbReference type="OrthoDB" id="423921at2"/>
<dbReference type="GO" id="GO:0016747">
    <property type="term" value="F:acyltransferase activity, transferring groups other than amino-acyl groups"/>
    <property type="evidence" value="ECO:0007669"/>
    <property type="project" value="InterPro"/>
</dbReference>
<dbReference type="InterPro" id="IPR016181">
    <property type="entry name" value="Acyl_CoA_acyltransferase"/>
</dbReference>
<keyword evidence="2" id="KW-0808">Transferase</keyword>
<feature type="domain" description="N-acetyltransferase" evidence="1">
    <location>
        <begin position="6"/>
        <end position="165"/>
    </location>
</feature>
<protein>
    <submittedName>
        <fullName evidence="2">GNAT family N-acetyltransferase</fullName>
    </submittedName>
</protein>
<gene>
    <name evidence="2" type="ORF">CR203_12080</name>
</gene>
<keyword evidence="3" id="KW-1185">Reference proteome</keyword>
<organism evidence="2 3">
    <name type="scientific">Salipaludibacillus neizhouensis</name>
    <dbReference type="NCBI Taxonomy" id="885475"/>
    <lineage>
        <taxon>Bacteria</taxon>
        <taxon>Bacillati</taxon>
        <taxon>Bacillota</taxon>
        <taxon>Bacilli</taxon>
        <taxon>Bacillales</taxon>
        <taxon>Bacillaceae</taxon>
    </lineage>
</organism>
<evidence type="ECO:0000259" key="1">
    <source>
        <dbReference type="PROSITE" id="PS51186"/>
    </source>
</evidence>